<keyword evidence="4" id="KW-1185">Reference proteome</keyword>
<dbReference type="EMBL" id="SAEB01000006">
    <property type="protein sequence ID" value="RVD84809.1"/>
    <property type="molecule type" value="Genomic_DNA"/>
</dbReference>
<evidence type="ECO:0000256" key="1">
    <source>
        <dbReference type="SAM" id="SignalP"/>
    </source>
</evidence>
<feature type="domain" description="DUF7029" evidence="2">
    <location>
        <begin position="88"/>
        <end position="188"/>
    </location>
</feature>
<keyword evidence="1" id="KW-0732">Signal</keyword>
<accession>A0A437A112</accession>
<dbReference type="OrthoDB" id="160645at2759"/>
<dbReference type="InterPro" id="IPR054293">
    <property type="entry name" value="DUF7029"/>
</dbReference>
<proteinExistence type="predicted"/>
<sequence length="767" mass="82767">MRPPSFPSIALCLGLTGSQVFAFFGEVPSHALKDPINVPPIRIEELYPHLRKRGEDWSRFNLQDEVKLLWAHNNHDERVVFDMEIQKPDQKHPLLALEELDTFTESIICQEPTITLKFRSEEAIDRAEEAWGWINRADTDYFYLIANHDGCGPDAMRHPYKVVEVKHDNKTLTTVFTTQNVDWEEVTPNHKMSIGTSKYARRASVYNASPYAGIVRRAATETPPDCGYFSRMFGTGCGLVKRNFLENLKSGWDNLVNSFSNFPSDVAKGAKGAERIPSALVDAGVTLVNGVEKIPSEVAKGVKSMEGIPSALFDAGVTFANGMKRIPSELADAGETFVDGVSRIPDEVGQAASHNFQLASGFVFTIAGELVQDIISNAAGGAKSVAKIVEKIADFEEALVLLLMGKPLTFDFASKPEDANMLLYPPVTTGPVEFSSQCQGCNTKGSLTIRAEWFMNGGSLLNPIFWVETKEVTGSLPIKHKVSVDIKSTEEDDTVALVPLPGLSPFTIGAVSIGPVVLVGGGFEGKLKVAGAFTTGINYTIPDGKLEFRPSTPGESRLTGFEQGLEFKPSLDLDELNMLGELSVFGMTRLGVALEWGKGTTLGAWADFKGGLKGTLKIGALDKGECPAQFVPSVTGLVGEKVDKTEKVEGKTTGAKAALSTFYEISVAAGLSVGKAKVSFKMVDGGTELAGVCFAAPFDILNAAKMAALVPLELTRLQTGKVEKKEGTKYDKQTFTKGEIEPGMILVKGVAPQLFKVDGGSQTVMAQ</sequence>
<comment type="caution">
    <text evidence="3">The sequence shown here is derived from an EMBL/GenBank/DDBJ whole genome shotgun (WGS) entry which is preliminary data.</text>
</comment>
<dbReference type="VEuPathDB" id="FungiDB:DFL_003148"/>
<dbReference type="STRING" id="97331.A0A437A112"/>
<evidence type="ECO:0000313" key="3">
    <source>
        <dbReference type="EMBL" id="RVD84809.1"/>
    </source>
</evidence>
<dbReference type="Pfam" id="PF22974">
    <property type="entry name" value="DUF7029"/>
    <property type="match status" value="1"/>
</dbReference>
<feature type="chain" id="PRO_5019410734" description="DUF7029 domain-containing protein" evidence="1">
    <location>
        <begin position="23"/>
        <end position="767"/>
    </location>
</feature>
<name>A0A437A112_ARTFL</name>
<dbReference type="GeneID" id="93585459"/>
<feature type="signal peptide" evidence="1">
    <location>
        <begin position="1"/>
        <end position="22"/>
    </location>
</feature>
<dbReference type="AlphaFoldDB" id="A0A437A112"/>
<protein>
    <recommendedName>
        <fullName evidence="2">DUF7029 domain-containing protein</fullName>
    </recommendedName>
</protein>
<evidence type="ECO:0000259" key="2">
    <source>
        <dbReference type="Pfam" id="PF22974"/>
    </source>
</evidence>
<evidence type="ECO:0000313" key="4">
    <source>
        <dbReference type="Proteomes" id="UP000283090"/>
    </source>
</evidence>
<reference evidence="3 4" key="1">
    <citation type="submission" date="2019-01" db="EMBL/GenBank/DDBJ databases">
        <title>Intercellular communication is required for trap formation in the nematode-trapping fungus Duddingtonia flagrans.</title>
        <authorList>
            <person name="Youssar L."/>
            <person name="Wernet V."/>
            <person name="Hensel N."/>
            <person name="Hildebrandt H.-G."/>
            <person name="Fischer R."/>
        </authorList>
    </citation>
    <scope>NUCLEOTIDE SEQUENCE [LARGE SCALE GENOMIC DNA]</scope>
    <source>
        <strain evidence="3 4">CBS H-5679</strain>
    </source>
</reference>
<gene>
    <name evidence="3" type="ORF">DFL_003148</name>
</gene>
<dbReference type="RefSeq" id="XP_067490353.1">
    <property type="nucleotide sequence ID" value="XM_067632044.1"/>
</dbReference>
<organism evidence="3 4">
    <name type="scientific">Arthrobotrys flagrans</name>
    <name type="common">Nematode-trapping fungus</name>
    <name type="synonym">Trichothecium flagrans</name>
    <dbReference type="NCBI Taxonomy" id="97331"/>
    <lineage>
        <taxon>Eukaryota</taxon>
        <taxon>Fungi</taxon>
        <taxon>Dikarya</taxon>
        <taxon>Ascomycota</taxon>
        <taxon>Pezizomycotina</taxon>
        <taxon>Orbiliomycetes</taxon>
        <taxon>Orbiliales</taxon>
        <taxon>Orbiliaceae</taxon>
        <taxon>Arthrobotrys</taxon>
    </lineage>
</organism>
<dbReference type="Proteomes" id="UP000283090">
    <property type="component" value="Unassembled WGS sequence"/>
</dbReference>